<accession>A0A2P2P2H7</accession>
<proteinExistence type="predicted"/>
<name>A0A2P2P2H7_RHIMU</name>
<dbReference type="AlphaFoldDB" id="A0A2P2P2H7"/>
<sequence length="61" mass="7040">MTLNKKAGTYSTKKPQLNFQVAKEYKSKHTTKRCFPRLKWILKAKASFFSSNLIQETASNT</sequence>
<reference evidence="1" key="1">
    <citation type="submission" date="2018-02" db="EMBL/GenBank/DDBJ databases">
        <title>Rhizophora mucronata_Transcriptome.</title>
        <authorList>
            <person name="Meera S.P."/>
            <person name="Sreeshan A."/>
            <person name="Augustine A."/>
        </authorList>
    </citation>
    <scope>NUCLEOTIDE SEQUENCE</scope>
    <source>
        <tissue evidence="1">Leaf</tissue>
    </source>
</reference>
<organism evidence="1">
    <name type="scientific">Rhizophora mucronata</name>
    <name type="common">Asiatic mangrove</name>
    <dbReference type="NCBI Taxonomy" id="61149"/>
    <lineage>
        <taxon>Eukaryota</taxon>
        <taxon>Viridiplantae</taxon>
        <taxon>Streptophyta</taxon>
        <taxon>Embryophyta</taxon>
        <taxon>Tracheophyta</taxon>
        <taxon>Spermatophyta</taxon>
        <taxon>Magnoliopsida</taxon>
        <taxon>eudicotyledons</taxon>
        <taxon>Gunneridae</taxon>
        <taxon>Pentapetalae</taxon>
        <taxon>rosids</taxon>
        <taxon>fabids</taxon>
        <taxon>Malpighiales</taxon>
        <taxon>Rhizophoraceae</taxon>
        <taxon>Rhizophora</taxon>
    </lineage>
</organism>
<protein>
    <submittedName>
        <fullName evidence="1">Uncharacterized protein</fullName>
    </submittedName>
</protein>
<dbReference type="EMBL" id="GGEC01068460">
    <property type="protein sequence ID" value="MBX48944.1"/>
    <property type="molecule type" value="Transcribed_RNA"/>
</dbReference>
<evidence type="ECO:0000313" key="1">
    <source>
        <dbReference type="EMBL" id="MBX48944.1"/>
    </source>
</evidence>